<feature type="non-terminal residue" evidence="1">
    <location>
        <position position="51"/>
    </location>
</feature>
<reference evidence="1" key="2">
    <citation type="submission" date="2023-05" db="EMBL/GenBank/DDBJ databases">
        <authorList>
            <person name="Fouks B."/>
        </authorList>
    </citation>
    <scope>NUCLEOTIDE SEQUENCE</scope>
    <source>
        <strain evidence="1">Stay&amp;Tobe</strain>
        <tissue evidence="1">Testes</tissue>
    </source>
</reference>
<organism evidence="1 2">
    <name type="scientific">Diploptera punctata</name>
    <name type="common">Pacific beetle cockroach</name>
    <dbReference type="NCBI Taxonomy" id="6984"/>
    <lineage>
        <taxon>Eukaryota</taxon>
        <taxon>Metazoa</taxon>
        <taxon>Ecdysozoa</taxon>
        <taxon>Arthropoda</taxon>
        <taxon>Hexapoda</taxon>
        <taxon>Insecta</taxon>
        <taxon>Pterygota</taxon>
        <taxon>Neoptera</taxon>
        <taxon>Polyneoptera</taxon>
        <taxon>Dictyoptera</taxon>
        <taxon>Blattodea</taxon>
        <taxon>Blaberoidea</taxon>
        <taxon>Blaberidae</taxon>
        <taxon>Diplopterinae</taxon>
        <taxon>Diploptera</taxon>
    </lineage>
</organism>
<evidence type="ECO:0000313" key="1">
    <source>
        <dbReference type="EMBL" id="KAJ9584616.1"/>
    </source>
</evidence>
<protein>
    <submittedName>
        <fullName evidence="1">Uncharacterized protein</fullName>
    </submittedName>
</protein>
<dbReference type="Proteomes" id="UP001233999">
    <property type="component" value="Unassembled WGS sequence"/>
</dbReference>
<sequence length="51" mass="5599">AGSFKIDSLTFYKLSPVLATSTPLLFSIRAGCFIDIVSLWQLNRPGNILNV</sequence>
<evidence type="ECO:0000313" key="2">
    <source>
        <dbReference type="Proteomes" id="UP001233999"/>
    </source>
</evidence>
<dbReference type="EMBL" id="JASPKZ010007384">
    <property type="protein sequence ID" value="KAJ9584616.1"/>
    <property type="molecule type" value="Genomic_DNA"/>
</dbReference>
<name>A0AAD7ZQ83_DIPPU</name>
<proteinExistence type="predicted"/>
<accession>A0AAD7ZQ83</accession>
<comment type="caution">
    <text evidence="1">The sequence shown here is derived from an EMBL/GenBank/DDBJ whole genome shotgun (WGS) entry which is preliminary data.</text>
</comment>
<dbReference type="AlphaFoldDB" id="A0AAD7ZQ83"/>
<keyword evidence="2" id="KW-1185">Reference proteome</keyword>
<gene>
    <name evidence="1" type="ORF">L9F63_021034</name>
</gene>
<feature type="non-terminal residue" evidence="1">
    <location>
        <position position="1"/>
    </location>
</feature>
<reference evidence="1" key="1">
    <citation type="journal article" date="2023" name="IScience">
        <title>Live-bearing cockroach genome reveals convergent evolutionary mechanisms linked to viviparity in insects and beyond.</title>
        <authorList>
            <person name="Fouks B."/>
            <person name="Harrison M.C."/>
            <person name="Mikhailova A.A."/>
            <person name="Marchal E."/>
            <person name="English S."/>
            <person name="Carruthers M."/>
            <person name="Jennings E.C."/>
            <person name="Chiamaka E.L."/>
            <person name="Frigard R.A."/>
            <person name="Pippel M."/>
            <person name="Attardo G.M."/>
            <person name="Benoit J.B."/>
            <person name="Bornberg-Bauer E."/>
            <person name="Tobe S.S."/>
        </authorList>
    </citation>
    <scope>NUCLEOTIDE SEQUENCE</scope>
    <source>
        <strain evidence="1">Stay&amp;Tobe</strain>
    </source>
</reference>